<dbReference type="Pfam" id="PF01554">
    <property type="entry name" value="MatE"/>
    <property type="match status" value="2"/>
</dbReference>
<feature type="transmembrane region" description="Helical" evidence="6">
    <location>
        <begin position="12"/>
        <end position="37"/>
    </location>
</feature>
<name>A0A3S9IE74_9ACTN</name>
<dbReference type="GO" id="GO:0042910">
    <property type="term" value="F:xenobiotic transmembrane transporter activity"/>
    <property type="evidence" value="ECO:0007669"/>
    <property type="project" value="InterPro"/>
</dbReference>
<dbReference type="EMBL" id="CP034463">
    <property type="protein sequence ID" value="AZP22680.1"/>
    <property type="molecule type" value="Genomic_DNA"/>
</dbReference>
<feature type="transmembrane region" description="Helical" evidence="6">
    <location>
        <begin position="127"/>
        <end position="148"/>
    </location>
</feature>
<evidence type="ECO:0000256" key="5">
    <source>
        <dbReference type="ARBA" id="ARBA00031636"/>
    </source>
</evidence>
<reference evidence="7 8" key="1">
    <citation type="submission" date="2018-12" db="EMBL/GenBank/DDBJ databases">
        <authorList>
            <person name="Li K."/>
        </authorList>
    </citation>
    <scope>NUCLEOTIDE SEQUENCE [LARGE SCALE GENOMIC DNA]</scope>
    <source>
        <strain evidence="8">CR22</strain>
    </source>
</reference>
<feature type="transmembrane region" description="Helical" evidence="6">
    <location>
        <begin position="360"/>
        <end position="378"/>
    </location>
</feature>
<dbReference type="InterPro" id="IPR002528">
    <property type="entry name" value="MATE_fam"/>
</dbReference>
<keyword evidence="8" id="KW-1185">Reference proteome</keyword>
<comment type="function">
    <text evidence="1">Multidrug efflux pump.</text>
</comment>
<feature type="transmembrane region" description="Helical" evidence="6">
    <location>
        <begin position="393"/>
        <end position="416"/>
    </location>
</feature>
<evidence type="ECO:0000256" key="4">
    <source>
        <dbReference type="ARBA" id="ARBA00022448"/>
    </source>
</evidence>
<evidence type="ECO:0000256" key="6">
    <source>
        <dbReference type="SAM" id="Phobius"/>
    </source>
</evidence>
<feature type="transmembrane region" description="Helical" evidence="6">
    <location>
        <begin position="160"/>
        <end position="180"/>
    </location>
</feature>
<comment type="similarity">
    <text evidence="2">Belongs to the multi antimicrobial extrusion (MATE) (TC 2.A.66.1) family.</text>
</comment>
<evidence type="ECO:0000313" key="8">
    <source>
        <dbReference type="Proteomes" id="UP000280197"/>
    </source>
</evidence>
<sequence length="463" mass="48872">MKHTELSVRNYTGFATTIFLTGLVSVGFGAIDILLISPKGLTQVAAVGLGDVVNAGMTALLAIGVVDTFSSRLAIAEGSGHLARRLPELTGALLVLLLVAQSLAVLLSSAVQPGLLLAGQDQQLTHLAADFVIVRSCSMGFTILYAALNEALKICGLKNRSLLLLVVGFATNAVLDWAFLYTPLSGWFPSPVVAVATATTGSQFLIACFALRIFLRRMRARGERFTRPERATVVAEARSMARNAPGVGVRHFNDYAGTITVTMLLGTLGVQVLAAVTVATKIWSLFCRIPQACVSGTFVYYGYRLGKTGPDLPATARTLPSTARSLLRYAAVPTAVGAVTVALTAPWLVRLFASAGQDELLTRSLLLAFLLTVPAYLLENHYGEILSVHQRGALLATASAVTTYALAIPLAAVGVFVLDSPFLVVASGVLPSAVLAAAFHRSLRKDHWTRSEVGRDTGVGVPA</sequence>
<feature type="transmembrane region" description="Helical" evidence="6">
    <location>
        <begin position="326"/>
        <end position="348"/>
    </location>
</feature>
<feature type="transmembrane region" description="Helical" evidence="6">
    <location>
        <begin position="43"/>
        <end position="66"/>
    </location>
</feature>
<keyword evidence="6" id="KW-0812">Transmembrane</keyword>
<accession>A0A3S9IE74</accession>
<evidence type="ECO:0000256" key="3">
    <source>
        <dbReference type="ARBA" id="ARBA00020268"/>
    </source>
</evidence>
<keyword evidence="6" id="KW-0472">Membrane</keyword>
<dbReference type="PANTHER" id="PTHR43298">
    <property type="entry name" value="MULTIDRUG RESISTANCE PROTEIN NORM-RELATED"/>
    <property type="match status" value="1"/>
</dbReference>
<dbReference type="GO" id="GO:0005886">
    <property type="term" value="C:plasma membrane"/>
    <property type="evidence" value="ECO:0007669"/>
    <property type="project" value="TreeGrafter"/>
</dbReference>
<evidence type="ECO:0000313" key="7">
    <source>
        <dbReference type="EMBL" id="AZP22680.1"/>
    </source>
</evidence>
<dbReference type="InterPro" id="IPR050222">
    <property type="entry name" value="MATE_MdtK"/>
</dbReference>
<organism evidence="7 8">
    <name type="scientific">Streptomyces aquilus</name>
    <dbReference type="NCBI Taxonomy" id="2548456"/>
    <lineage>
        <taxon>Bacteria</taxon>
        <taxon>Bacillati</taxon>
        <taxon>Actinomycetota</taxon>
        <taxon>Actinomycetes</taxon>
        <taxon>Kitasatosporales</taxon>
        <taxon>Streptomycetaceae</taxon>
        <taxon>Streptomyces</taxon>
    </lineage>
</organism>
<dbReference type="GO" id="GO:0015297">
    <property type="term" value="F:antiporter activity"/>
    <property type="evidence" value="ECO:0007669"/>
    <property type="project" value="InterPro"/>
</dbReference>
<proteinExistence type="inferred from homology"/>
<protein>
    <recommendedName>
        <fullName evidence="3">Probable multidrug resistance protein NorM</fullName>
    </recommendedName>
    <alternativeName>
        <fullName evidence="5">Multidrug-efflux transporter</fullName>
    </alternativeName>
</protein>
<dbReference type="Proteomes" id="UP000280197">
    <property type="component" value="Chromosome"/>
</dbReference>
<dbReference type="KEGG" id="saqu:EJC51_45530"/>
<dbReference type="PANTHER" id="PTHR43298:SF2">
    <property type="entry name" value="FMN_FAD EXPORTER YEEO-RELATED"/>
    <property type="match status" value="1"/>
</dbReference>
<dbReference type="AlphaFoldDB" id="A0A3S9IE74"/>
<dbReference type="RefSeq" id="WP_126276481.1">
    <property type="nucleotide sequence ID" value="NZ_CP034463.1"/>
</dbReference>
<keyword evidence="4" id="KW-0813">Transport</keyword>
<gene>
    <name evidence="7" type="ORF">EJC51_45530</name>
</gene>
<evidence type="ECO:0000256" key="2">
    <source>
        <dbReference type="ARBA" id="ARBA00010199"/>
    </source>
</evidence>
<feature type="transmembrane region" description="Helical" evidence="6">
    <location>
        <begin position="86"/>
        <end position="107"/>
    </location>
</feature>
<feature type="transmembrane region" description="Helical" evidence="6">
    <location>
        <begin position="192"/>
        <end position="215"/>
    </location>
</feature>
<keyword evidence="6" id="KW-1133">Transmembrane helix</keyword>
<evidence type="ECO:0000256" key="1">
    <source>
        <dbReference type="ARBA" id="ARBA00003408"/>
    </source>
</evidence>
<feature type="transmembrane region" description="Helical" evidence="6">
    <location>
        <begin position="422"/>
        <end position="440"/>
    </location>
</feature>